<dbReference type="GO" id="GO:0005886">
    <property type="term" value="C:plasma membrane"/>
    <property type="evidence" value="ECO:0007669"/>
    <property type="project" value="UniProtKB-SubCell"/>
</dbReference>
<dbReference type="InterPro" id="IPR009009">
    <property type="entry name" value="RlpA-like_DPBB"/>
</dbReference>
<dbReference type="EMBL" id="FUYM01000001">
    <property type="protein sequence ID" value="SKB30659.1"/>
    <property type="molecule type" value="Genomic_DNA"/>
</dbReference>
<reference evidence="9" key="1">
    <citation type="submission" date="2017-02" db="EMBL/GenBank/DDBJ databases">
        <authorList>
            <person name="Varghese N."/>
            <person name="Submissions S."/>
        </authorList>
    </citation>
    <scope>NUCLEOTIDE SEQUENCE [LARGE SCALE GENOMIC DNA]</scope>
    <source>
        <strain evidence="9">UM2</strain>
    </source>
</reference>
<name>A0A1T5A729_9SPHN</name>
<dbReference type="HAMAP" id="MF_02071">
    <property type="entry name" value="RlpA"/>
    <property type="match status" value="1"/>
</dbReference>
<dbReference type="Pfam" id="PF03330">
    <property type="entry name" value="DPBB_1"/>
    <property type="match status" value="1"/>
</dbReference>
<evidence type="ECO:0000256" key="2">
    <source>
        <dbReference type="ARBA" id="ARBA00023239"/>
    </source>
</evidence>
<dbReference type="RefSeq" id="WP_079646571.1">
    <property type="nucleotide sequence ID" value="NZ_FUYM01000001.1"/>
</dbReference>
<dbReference type="SUPFAM" id="SSF110997">
    <property type="entry name" value="Sporulation related repeat"/>
    <property type="match status" value="1"/>
</dbReference>
<dbReference type="STRING" id="439228.SAMN06295920_101652"/>
<dbReference type="GO" id="GO:0009279">
    <property type="term" value="C:cell outer membrane"/>
    <property type="evidence" value="ECO:0007669"/>
    <property type="project" value="TreeGrafter"/>
</dbReference>
<dbReference type="GO" id="GO:0008932">
    <property type="term" value="F:lytic endotransglycosylase activity"/>
    <property type="evidence" value="ECO:0007669"/>
    <property type="project" value="UniProtKB-UniRule"/>
</dbReference>
<gene>
    <name evidence="4" type="primary">rlpA</name>
    <name evidence="8" type="ORF">SAMN06295920_101652</name>
</gene>
<evidence type="ECO:0000259" key="7">
    <source>
        <dbReference type="PROSITE" id="PS51724"/>
    </source>
</evidence>
<feature type="compositionally biased region" description="Pro residues" evidence="6">
    <location>
        <begin position="25"/>
        <end position="39"/>
    </location>
</feature>
<keyword evidence="4" id="KW-0472">Membrane</keyword>
<dbReference type="InterPro" id="IPR036680">
    <property type="entry name" value="SPOR-like_sf"/>
</dbReference>
<feature type="domain" description="SPOR" evidence="7">
    <location>
        <begin position="211"/>
        <end position="288"/>
    </location>
</feature>
<keyword evidence="4 8" id="KW-0449">Lipoprotein</keyword>
<dbReference type="InterPro" id="IPR007730">
    <property type="entry name" value="SPOR-like_dom"/>
</dbReference>
<dbReference type="Gene3D" id="3.30.70.1070">
    <property type="entry name" value="Sporulation related repeat"/>
    <property type="match status" value="1"/>
</dbReference>
<sequence length="306" mass="32903">MMRASNSAALLGLALLLASCGVPRPGRPGPAHRPMPSKPQGPASDTPVKVGKPYQVAGVWYYPSDDGSYDEVGLASWYGAQFHGGQTANGEQFDMDRVGAAHKTLPLPSYVEVTALDTGRTIVVRINDRGPFVTNRIIDLSRRSAQLLGIERAGVSRVRVRRVYPSDADRLALRWGRPASDRAYASSSELAALNRRFATRPAEPRAPARVAAAVPDEAVPVGGWFIQVTAVGSRARAEEIAEIVAGRVEPVGNLWRVRMGPYKNEQEATTALAQARSYGYQDARLVRIAGGNGSVDMQGSEGISRQ</sequence>
<accession>A0A1T5A729</accession>
<dbReference type="NCBIfam" id="TIGR00413">
    <property type="entry name" value="rlpA"/>
    <property type="match status" value="1"/>
</dbReference>
<dbReference type="EC" id="4.2.2.-" evidence="4"/>
<feature type="region of interest" description="Disordered" evidence="6">
    <location>
        <begin position="24"/>
        <end position="49"/>
    </location>
</feature>
<dbReference type="PROSITE" id="PS51724">
    <property type="entry name" value="SPOR"/>
    <property type="match status" value="1"/>
</dbReference>
<proteinExistence type="inferred from homology"/>
<dbReference type="CDD" id="cd22268">
    <property type="entry name" value="DPBB_RlpA-like"/>
    <property type="match status" value="1"/>
</dbReference>
<dbReference type="PANTHER" id="PTHR34183:SF1">
    <property type="entry name" value="ENDOLYTIC PEPTIDOGLYCAN TRANSGLYCOSYLASE RLPA"/>
    <property type="match status" value="1"/>
</dbReference>
<dbReference type="PANTHER" id="PTHR34183">
    <property type="entry name" value="ENDOLYTIC PEPTIDOGLYCAN TRANSGLYCOSYLASE RLPA"/>
    <property type="match status" value="1"/>
</dbReference>
<dbReference type="Gene3D" id="2.40.40.10">
    <property type="entry name" value="RlpA-like domain"/>
    <property type="match status" value="1"/>
</dbReference>
<comment type="subcellular location">
    <subcellularLocation>
        <location evidence="4">Cell membrane</location>
        <topology evidence="4">Lipid-anchor</topology>
    </subcellularLocation>
</comment>
<dbReference type="SUPFAM" id="SSF50685">
    <property type="entry name" value="Barwin-like endoglucanases"/>
    <property type="match status" value="1"/>
</dbReference>
<evidence type="ECO:0000256" key="6">
    <source>
        <dbReference type="SAM" id="MobiDB-lite"/>
    </source>
</evidence>
<comment type="function">
    <text evidence="4">Lytic transglycosylase with a strong preference for naked glycan strands that lack stem peptides.</text>
</comment>
<dbReference type="Proteomes" id="UP000189818">
    <property type="component" value="Unassembled WGS sequence"/>
</dbReference>
<protein>
    <recommendedName>
        <fullName evidence="4">Endolytic peptidoglycan transglycosylase RlpA</fullName>
        <ecNumber evidence="4">4.2.2.-</ecNumber>
    </recommendedName>
</protein>
<comment type="similarity">
    <text evidence="4 5">Belongs to the RlpA family.</text>
</comment>
<dbReference type="AlphaFoldDB" id="A0A1T5A729"/>
<dbReference type="InterPro" id="IPR012997">
    <property type="entry name" value="RplA"/>
</dbReference>
<dbReference type="OrthoDB" id="9779128at2"/>
<dbReference type="Pfam" id="PF05036">
    <property type="entry name" value="SPOR"/>
    <property type="match status" value="1"/>
</dbReference>
<evidence type="ECO:0000256" key="1">
    <source>
        <dbReference type="ARBA" id="ARBA00022729"/>
    </source>
</evidence>
<organism evidence="8 9">
    <name type="scientific">Rhizorhabdus histidinilytica</name>
    <dbReference type="NCBI Taxonomy" id="439228"/>
    <lineage>
        <taxon>Bacteria</taxon>
        <taxon>Pseudomonadati</taxon>
        <taxon>Pseudomonadota</taxon>
        <taxon>Alphaproteobacteria</taxon>
        <taxon>Sphingomonadales</taxon>
        <taxon>Sphingomonadaceae</taxon>
        <taxon>Rhizorhabdus</taxon>
    </lineage>
</organism>
<evidence type="ECO:0000256" key="5">
    <source>
        <dbReference type="RuleBase" id="RU003495"/>
    </source>
</evidence>
<dbReference type="GO" id="GO:0071555">
    <property type="term" value="P:cell wall organization"/>
    <property type="evidence" value="ECO:0007669"/>
    <property type="project" value="UniProtKB-KW"/>
</dbReference>
<dbReference type="PROSITE" id="PS51257">
    <property type="entry name" value="PROKAR_LIPOPROTEIN"/>
    <property type="match status" value="1"/>
</dbReference>
<evidence type="ECO:0000256" key="3">
    <source>
        <dbReference type="ARBA" id="ARBA00023316"/>
    </source>
</evidence>
<dbReference type="InterPro" id="IPR036908">
    <property type="entry name" value="RlpA-like_sf"/>
</dbReference>
<dbReference type="GO" id="GO:0042834">
    <property type="term" value="F:peptidoglycan binding"/>
    <property type="evidence" value="ECO:0007669"/>
    <property type="project" value="InterPro"/>
</dbReference>
<keyword evidence="2 4" id="KW-0456">Lyase</keyword>
<keyword evidence="4" id="KW-1003">Cell membrane</keyword>
<keyword evidence="4" id="KW-0564">Palmitate</keyword>
<dbReference type="InterPro" id="IPR034718">
    <property type="entry name" value="RlpA"/>
</dbReference>
<keyword evidence="9" id="KW-1185">Reference proteome</keyword>
<dbReference type="GO" id="GO:0000270">
    <property type="term" value="P:peptidoglycan metabolic process"/>
    <property type="evidence" value="ECO:0007669"/>
    <property type="project" value="UniProtKB-UniRule"/>
</dbReference>
<keyword evidence="1" id="KW-0732">Signal</keyword>
<evidence type="ECO:0000313" key="8">
    <source>
        <dbReference type="EMBL" id="SKB30659.1"/>
    </source>
</evidence>
<evidence type="ECO:0000256" key="4">
    <source>
        <dbReference type="HAMAP-Rule" id="MF_02071"/>
    </source>
</evidence>
<evidence type="ECO:0000313" key="9">
    <source>
        <dbReference type="Proteomes" id="UP000189818"/>
    </source>
</evidence>
<keyword evidence="3 4" id="KW-0961">Cell wall biogenesis/degradation</keyword>